<comment type="similarity">
    <text evidence="1">Belongs to the sigma-70 factor family. ECF subfamily.</text>
</comment>
<dbReference type="Proteomes" id="UP000050454">
    <property type="component" value="Unassembled WGS sequence"/>
</dbReference>
<protein>
    <submittedName>
        <fullName evidence="9">RNA polymerase subunit sigma-24</fullName>
    </submittedName>
</protein>
<evidence type="ECO:0000256" key="5">
    <source>
        <dbReference type="ARBA" id="ARBA00023163"/>
    </source>
</evidence>
<keyword evidence="2" id="KW-0805">Transcription regulation</keyword>
<dbReference type="InterPro" id="IPR013324">
    <property type="entry name" value="RNA_pol_sigma_r3/r4-like"/>
</dbReference>
<evidence type="ECO:0000313" key="9">
    <source>
        <dbReference type="EMBL" id="KPM47743.1"/>
    </source>
</evidence>
<dbReference type="PANTHER" id="PTHR43133">
    <property type="entry name" value="RNA POLYMERASE ECF-TYPE SIGMA FACTO"/>
    <property type="match status" value="1"/>
</dbReference>
<keyword evidence="4" id="KW-0238">DNA-binding</keyword>
<comment type="caution">
    <text evidence="9">The sequence shown here is derived from an EMBL/GenBank/DDBJ whole genome shotgun (WGS) entry which is preliminary data.</text>
</comment>
<dbReference type="InterPro" id="IPR013325">
    <property type="entry name" value="RNA_pol_sigma_r2"/>
</dbReference>
<dbReference type="Gene3D" id="1.10.1740.10">
    <property type="match status" value="1"/>
</dbReference>
<evidence type="ECO:0000256" key="3">
    <source>
        <dbReference type="ARBA" id="ARBA00023082"/>
    </source>
</evidence>
<dbReference type="InterPro" id="IPR007627">
    <property type="entry name" value="RNA_pol_sigma70_r2"/>
</dbReference>
<keyword evidence="10" id="KW-1185">Reference proteome</keyword>
<keyword evidence="3" id="KW-0731">Sigma factor</keyword>
<gene>
    <name evidence="9" type="ORF">AFM12_10725</name>
</gene>
<dbReference type="SUPFAM" id="SSF88659">
    <property type="entry name" value="Sigma3 and sigma4 domains of RNA polymerase sigma factors"/>
    <property type="match status" value="1"/>
</dbReference>
<evidence type="ECO:0000313" key="10">
    <source>
        <dbReference type="Proteomes" id="UP000050454"/>
    </source>
</evidence>
<keyword evidence="6" id="KW-1133">Transmembrane helix</keyword>
<dbReference type="STRING" id="1605367.AFM12_10725"/>
<dbReference type="OrthoDB" id="1027298at2"/>
<dbReference type="Gene3D" id="1.10.10.10">
    <property type="entry name" value="Winged helix-like DNA-binding domain superfamily/Winged helix DNA-binding domain"/>
    <property type="match status" value="1"/>
</dbReference>
<proteinExistence type="inferred from homology"/>
<dbReference type="GO" id="GO:0003677">
    <property type="term" value="F:DNA binding"/>
    <property type="evidence" value="ECO:0007669"/>
    <property type="project" value="UniProtKB-KW"/>
</dbReference>
<dbReference type="NCBIfam" id="TIGR02937">
    <property type="entry name" value="sigma70-ECF"/>
    <property type="match status" value="1"/>
</dbReference>
<evidence type="ECO:0000256" key="1">
    <source>
        <dbReference type="ARBA" id="ARBA00010641"/>
    </source>
</evidence>
<dbReference type="Pfam" id="PF04542">
    <property type="entry name" value="Sigma70_r2"/>
    <property type="match status" value="1"/>
</dbReference>
<feature type="domain" description="RNA polymerase sigma factor 70 region 4 type 2" evidence="8">
    <location>
        <begin position="126"/>
        <end position="176"/>
    </location>
</feature>
<dbReference type="GO" id="GO:0006352">
    <property type="term" value="P:DNA-templated transcription initiation"/>
    <property type="evidence" value="ECO:0007669"/>
    <property type="project" value="InterPro"/>
</dbReference>
<dbReference type="InterPro" id="IPR036388">
    <property type="entry name" value="WH-like_DNA-bd_sf"/>
</dbReference>
<evidence type="ECO:0000256" key="4">
    <source>
        <dbReference type="ARBA" id="ARBA00023125"/>
    </source>
</evidence>
<feature type="transmembrane region" description="Helical" evidence="6">
    <location>
        <begin position="179"/>
        <end position="198"/>
    </location>
</feature>
<dbReference type="InterPro" id="IPR013249">
    <property type="entry name" value="RNA_pol_sigma70_r4_t2"/>
</dbReference>
<evidence type="ECO:0000256" key="6">
    <source>
        <dbReference type="SAM" id="Phobius"/>
    </source>
</evidence>
<sequence length="200" mass="24020">MNNQEPGTLKDEELVRLYVSSQKNLYFEELYERYSEKVYRKCLSFVKDQAKAEDFTHDIFLKVITKIGTFKESARFSTWLYSITYNYCMDMLRKQKRLQEDSLEEPMEFVEENVDHELLSMKKEGLQKSLEEISPDEKAMLLMKYQDEFSIKEIAQTFQISESATKMRLLRTKEKMKKLYLEHVILISLFVLKILLLFRK</sequence>
<organism evidence="9 10">
    <name type="scientific">Jiulongibacter sediminis</name>
    <dbReference type="NCBI Taxonomy" id="1605367"/>
    <lineage>
        <taxon>Bacteria</taxon>
        <taxon>Pseudomonadati</taxon>
        <taxon>Bacteroidota</taxon>
        <taxon>Cytophagia</taxon>
        <taxon>Cytophagales</taxon>
        <taxon>Leadbetterellaceae</taxon>
        <taxon>Jiulongibacter</taxon>
    </lineage>
</organism>
<dbReference type="InterPro" id="IPR039425">
    <property type="entry name" value="RNA_pol_sigma-70-like"/>
</dbReference>
<reference evidence="9 10" key="1">
    <citation type="submission" date="2015-07" db="EMBL/GenBank/DDBJ databases">
        <title>The draft genome sequence of Leadbetterella sp. JN14-9.</title>
        <authorList>
            <person name="Liu Y."/>
            <person name="Du J."/>
            <person name="Shao Z."/>
        </authorList>
    </citation>
    <scope>NUCLEOTIDE SEQUENCE [LARGE SCALE GENOMIC DNA]</scope>
    <source>
        <strain evidence="9 10">JN14-9</strain>
    </source>
</reference>
<name>A0A0P7BT89_9BACT</name>
<dbReference type="EMBL" id="LGTQ01000009">
    <property type="protein sequence ID" value="KPM47743.1"/>
    <property type="molecule type" value="Genomic_DNA"/>
</dbReference>
<keyword evidence="6" id="KW-0812">Transmembrane</keyword>
<dbReference type="SUPFAM" id="SSF88946">
    <property type="entry name" value="Sigma2 domain of RNA polymerase sigma factors"/>
    <property type="match status" value="1"/>
</dbReference>
<keyword evidence="5" id="KW-0804">Transcription</keyword>
<dbReference type="RefSeq" id="WP_055148036.1">
    <property type="nucleotide sequence ID" value="NZ_JXSZ01000009.1"/>
</dbReference>
<evidence type="ECO:0000259" key="8">
    <source>
        <dbReference type="Pfam" id="PF08281"/>
    </source>
</evidence>
<dbReference type="PANTHER" id="PTHR43133:SF8">
    <property type="entry name" value="RNA POLYMERASE SIGMA FACTOR HI_1459-RELATED"/>
    <property type="match status" value="1"/>
</dbReference>
<evidence type="ECO:0000256" key="2">
    <source>
        <dbReference type="ARBA" id="ARBA00023015"/>
    </source>
</evidence>
<dbReference type="PATRIC" id="fig|1605367.3.peg.3534"/>
<dbReference type="GO" id="GO:0016987">
    <property type="term" value="F:sigma factor activity"/>
    <property type="evidence" value="ECO:0007669"/>
    <property type="project" value="UniProtKB-KW"/>
</dbReference>
<dbReference type="AlphaFoldDB" id="A0A0P7BT89"/>
<feature type="domain" description="RNA polymerase sigma-70 region 2" evidence="7">
    <location>
        <begin position="30"/>
        <end position="97"/>
    </location>
</feature>
<keyword evidence="6" id="KW-0472">Membrane</keyword>
<dbReference type="InterPro" id="IPR014284">
    <property type="entry name" value="RNA_pol_sigma-70_dom"/>
</dbReference>
<evidence type="ECO:0000259" key="7">
    <source>
        <dbReference type="Pfam" id="PF04542"/>
    </source>
</evidence>
<dbReference type="Pfam" id="PF08281">
    <property type="entry name" value="Sigma70_r4_2"/>
    <property type="match status" value="1"/>
</dbReference>
<accession>A0A0P7BT89</accession>